<dbReference type="Pfam" id="PF25934">
    <property type="entry name" value="DUF7979"/>
    <property type="match status" value="1"/>
</dbReference>
<evidence type="ECO:0000256" key="1">
    <source>
        <dbReference type="SAM" id="MobiDB-lite"/>
    </source>
</evidence>
<dbReference type="Proteomes" id="UP001597187">
    <property type="component" value="Unassembled WGS sequence"/>
</dbReference>
<feature type="region of interest" description="Disordered" evidence="1">
    <location>
        <begin position="28"/>
        <end position="49"/>
    </location>
</feature>
<keyword evidence="4" id="KW-1185">Reference proteome</keyword>
<dbReference type="PROSITE" id="PS51257">
    <property type="entry name" value="PROKAR_LIPOPROTEIN"/>
    <property type="match status" value="1"/>
</dbReference>
<name>A0ABD6AW31_9EURY</name>
<dbReference type="RefSeq" id="WP_250873540.1">
    <property type="nucleotide sequence ID" value="NZ_JALXFV010000004.1"/>
</dbReference>
<organism evidence="3 4">
    <name type="scientific">Halomarina rubra</name>
    <dbReference type="NCBI Taxonomy" id="2071873"/>
    <lineage>
        <taxon>Archaea</taxon>
        <taxon>Methanobacteriati</taxon>
        <taxon>Methanobacteriota</taxon>
        <taxon>Stenosarchaea group</taxon>
        <taxon>Halobacteria</taxon>
        <taxon>Halobacteriales</taxon>
        <taxon>Natronomonadaceae</taxon>
        <taxon>Halomarina</taxon>
    </lineage>
</organism>
<feature type="domain" description="DUF7979" evidence="2">
    <location>
        <begin position="57"/>
        <end position="124"/>
    </location>
</feature>
<reference evidence="3 4" key="1">
    <citation type="journal article" date="2019" name="Int. J. Syst. Evol. Microbiol.">
        <title>The Global Catalogue of Microorganisms (GCM) 10K type strain sequencing project: providing services to taxonomists for standard genome sequencing and annotation.</title>
        <authorList>
            <consortium name="The Broad Institute Genomics Platform"/>
            <consortium name="The Broad Institute Genome Sequencing Center for Infectious Disease"/>
            <person name="Wu L."/>
            <person name="Ma J."/>
        </authorList>
    </citation>
    <scope>NUCLEOTIDE SEQUENCE [LARGE SCALE GENOMIC DNA]</scope>
    <source>
        <strain evidence="3 4">CGMCC 1.12563</strain>
    </source>
</reference>
<sequence>MPPLRLRASVLAVLLVLLVSIAGCTLPSTGGSTQTDTPTPPTTTASAPDAVRTHCPYTLDTTQVADDDISPRTTQYNYSNLSGSRQREVKTAVEDGGIVLGHSVPDIWGYHDVVVWYQGEAYSVGFVGC</sequence>
<dbReference type="AlphaFoldDB" id="A0ABD6AW31"/>
<gene>
    <name evidence="3" type="ORF">ACFSBT_09770</name>
</gene>
<dbReference type="InterPro" id="IPR058285">
    <property type="entry name" value="DUF7979"/>
</dbReference>
<proteinExistence type="predicted"/>
<accession>A0ABD6AW31</accession>
<evidence type="ECO:0000313" key="3">
    <source>
        <dbReference type="EMBL" id="MFD1513565.1"/>
    </source>
</evidence>
<evidence type="ECO:0000259" key="2">
    <source>
        <dbReference type="Pfam" id="PF25934"/>
    </source>
</evidence>
<protein>
    <recommendedName>
        <fullName evidence="2">DUF7979 domain-containing protein</fullName>
    </recommendedName>
</protein>
<dbReference type="EMBL" id="JBHUDC010000004">
    <property type="protein sequence ID" value="MFD1513565.1"/>
    <property type="molecule type" value="Genomic_DNA"/>
</dbReference>
<evidence type="ECO:0000313" key="4">
    <source>
        <dbReference type="Proteomes" id="UP001597187"/>
    </source>
</evidence>
<comment type="caution">
    <text evidence="3">The sequence shown here is derived from an EMBL/GenBank/DDBJ whole genome shotgun (WGS) entry which is preliminary data.</text>
</comment>